<organism evidence="6 7">
    <name type="scientific">Callosobruchus maculatus</name>
    <name type="common">Southern cowpea weevil</name>
    <name type="synonym">Pulse bruchid</name>
    <dbReference type="NCBI Taxonomy" id="64391"/>
    <lineage>
        <taxon>Eukaryota</taxon>
        <taxon>Metazoa</taxon>
        <taxon>Ecdysozoa</taxon>
        <taxon>Arthropoda</taxon>
        <taxon>Hexapoda</taxon>
        <taxon>Insecta</taxon>
        <taxon>Pterygota</taxon>
        <taxon>Neoptera</taxon>
        <taxon>Endopterygota</taxon>
        <taxon>Coleoptera</taxon>
        <taxon>Polyphaga</taxon>
        <taxon>Cucujiformia</taxon>
        <taxon>Chrysomeloidea</taxon>
        <taxon>Chrysomelidae</taxon>
        <taxon>Bruchinae</taxon>
        <taxon>Bruchini</taxon>
        <taxon>Callosobruchus</taxon>
    </lineage>
</organism>
<keyword evidence="2" id="KW-0217">Developmental protein</keyword>
<gene>
    <name evidence="6" type="ORF">CALMAC_LOCUS19674</name>
</gene>
<evidence type="ECO:0000256" key="3">
    <source>
        <dbReference type="ARBA" id="ARBA00023242"/>
    </source>
</evidence>
<dbReference type="EMBL" id="CAACVG010014001">
    <property type="protein sequence ID" value="VEN62585.1"/>
    <property type="molecule type" value="Genomic_DNA"/>
</dbReference>
<evidence type="ECO:0000256" key="5">
    <source>
        <dbReference type="SAM" id="MobiDB-lite"/>
    </source>
</evidence>
<proteinExistence type="inferred from homology"/>
<dbReference type="Proteomes" id="UP000410492">
    <property type="component" value="Unassembled WGS sequence"/>
</dbReference>
<reference evidence="6 7" key="1">
    <citation type="submission" date="2019-01" db="EMBL/GenBank/DDBJ databases">
        <authorList>
            <person name="Sayadi A."/>
        </authorList>
    </citation>
    <scope>NUCLEOTIDE SEQUENCE [LARGE SCALE GENOMIC DNA]</scope>
</reference>
<dbReference type="InterPro" id="IPR024861">
    <property type="entry name" value="Donson"/>
</dbReference>
<comment type="subcellular location">
    <subcellularLocation>
        <location evidence="1">Nucleus</location>
    </subcellularLocation>
</comment>
<dbReference type="GO" id="GO:0033260">
    <property type="term" value="P:nuclear DNA replication"/>
    <property type="evidence" value="ECO:0007669"/>
    <property type="project" value="TreeGrafter"/>
</dbReference>
<evidence type="ECO:0000313" key="6">
    <source>
        <dbReference type="EMBL" id="VEN62585.1"/>
    </source>
</evidence>
<dbReference type="OrthoDB" id="534063at2759"/>
<feature type="region of interest" description="Disordered" evidence="5">
    <location>
        <begin position="72"/>
        <end position="94"/>
    </location>
</feature>
<protein>
    <submittedName>
        <fullName evidence="6">Uncharacterized protein</fullName>
    </submittedName>
</protein>
<feature type="compositionally biased region" description="Acidic residues" evidence="5">
    <location>
        <begin position="76"/>
        <end position="94"/>
    </location>
</feature>
<feature type="non-terminal residue" evidence="6">
    <location>
        <position position="1"/>
    </location>
</feature>
<evidence type="ECO:0000256" key="1">
    <source>
        <dbReference type="ARBA" id="ARBA00004123"/>
    </source>
</evidence>
<keyword evidence="3" id="KW-0539">Nucleus</keyword>
<dbReference type="PANTHER" id="PTHR12972:SF0">
    <property type="entry name" value="PROTEIN DOWNSTREAM NEIGHBOR OF SON"/>
    <property type="match status" value="1"/>
</dbReference>
<dbReference type="AlphaFoldDB" id="A0A653DSS8"/>
<evidence type="ECO:0000313" key="7">
    <source>
        <dbReference type="Proteomes" id="UP000410492"/>
    </source>
</evidence>
<evidence type="ECO:0000256" key="2">
    <source>
        <dbReference type="ARBA" id="ARBA00022473"/>
    </source>
</evidence>
<dbReference type="GO" id="GO:0005634">
    <property type="term" value="C:nucleus"/>
    <property type="evidence" value="ECO:0007669"/>
    <property type="project" value="UniProtKB-SubCell"/>
</dbReference>
<evidence type="ECO:0000256" key="4">
    <source>
        <dbReference type="ARBA" id="ARBA00025806"/>
    </source>
</evidence>
<dbReference type="PANTHER" id="PTHR12972">
    <property type="entry name" value="DOWNSTREAM NEIGHBOR OF SON"/>
    <property type="match status" value="1"/>
</dbReference>
<accession>A0A653DSS8</accession>
<comment type="similarity">
    <text evidence="4">Belongs to the DONSON family.</text>
</comment>
<keyword evidence="7" id="KW-1185">Reference proteome</keyword>
<sequence length="231" mass="26386">RSLFQLIRTRQCPYFYACANNFTVLFRAAGIGGFTDVHALICPTTRGFRESLRLEEIEFTMPLKKKRDSDQGYETWDSEEIGNPEIGKEDDDEDGQVEEGWLKSLGINENDIKQINYTQVHLDDSDYYCLELSGPILPSTIHNLFAVSLPEQSLTATFTGLSMTEPFSKLKNNERRSDIHSKGTIVFGKENLSDCGLLPKVLKHFCNPESEYVTHVECLKFDCETKTYTWT</sequence>
<name>A0A653DSS8_CALMS</name>